<reference evidence="1" key="1">
    <citation type="submission" date="2014-11" db="EMBL/GenBank/DDBJ databases">
        <authorList>
            <person name="Amaro Gonzalez C."/>
        </authorList>
    </citation>
    <scope>NUCLEOTIDE SEQUENCE</scope>
</reference>
<proteinExistence type="predicted"/>
<accession>A0A0E9PR95</accession>
<name>A0A0E9PR95_ANGAN</name>
<dbReference type="EMBL" id="GBXM01102214">
    <property type="protein sequence ID" value="JAH06363.1"/>
    <property type="molecule type" value="Transcribed_RNA"/>
</dbReference>
<reference evidence="1" key="2">
    <citation type="journal article" date="2015" name="Fish Shellfish Immunol.">
        <title>Early steps in the European eel (Anguilla anguilla)-Vibrio vulnificus interaction in the gills: Role of the RtxA13 toxin.</title>
        <authorList>
            <person name="Callol A."/>
            <person name="Pajuelo D."/>
            <person name="Ebbesson L."/>
            <person name="Teles M."/>
            <person name="MacKenzie S."/>
            <person name="Amaro C."/>
        </authorList>
    </citation>
    <scope>NUCLEOTIDE SEQUENCE</scope>
</reference>
<protein>
    <submittedName>
        <fullName evidence="1">Uncharacterized protein</fullName>
    </submittedName>
</protein>
<sequence>MQMSPRMYATIPSATIVLFSKLGFQIKCSFK</sequence>
<evidence type="ECO:0000313" key="1">
    <source>
        <dbReference type="EMBL" id="JAH06363.1"/>
    </source>
</evidence>
<dbReference type="AlphaFoldDB" id="A0A0E9PR95"/>
<organism evidence="1">
    <name type="scientific">Anguilla anguilla</name>
    <name type="common">European freshwater eel</name>
    <name type="synonym">Muraena anguilla</name>
    <dbReference type="NCBI Taxonomy" id="7936"/>
    <lineage>
        <taxon>Eukaryota</taxon>
        <taxon>Metazoa</taxon>
        <taxon>Chordata</taxon>
        <taxon>Craniata</taxon>
        <taxon>Vertebrata</taxon>
        <taxon>Euteleostomi</taxon>
        <taxon>Actinopterygii</taxon>
        <taxon>Neopterygii</taxon>
        <taxon>Teleostei</taxon>
        <taxon>Anguilliformes</taxon>
        <taxon>Anguillidae</taxon>
        <taxon>Anguilla</taxon>
    </lineage>
</organism>